<dbReference type="InterPro" id="IPR041122">
    <property type="entry name" value="RecJ_OB"/>
</dbReference>
<dbReference type="Pfam" id="PF17768">
    <property type="entry name" value="RecJ_OB"/>
    <property type="match status" value="1"/>
</dbReference>
<dbReference type="EMBL" id="NMUJ01000073">
    <property type="protein sequence ID" value="OYV02578.1"/>
    <property type="molecule type" value="Genomic_DNA"/>
</dbReference>
<evidence type="ECO:0000313" key="9">
    <source>
        <dbReference type="Proteomes" id="UP000216312"/>
    </source>
</evidence>
<evidence type="ECO:0000256" key="5">
    <source>
        <dbReference type="SAM" id="Coils"/>
    </source>
</evidence>
<dbReference type="Proteomes" id="UP000216312">
    <property type="component" value="Unassembled WGS sequence"/>
</dbReference>
<keyword evidence="3" id="KW-0378">Hydrolase</keyword>
<accession>A0A257LSB9</accession>
<evidence type="ECO:0008006" key="10">
    <source>
        <dbReference type="Google" id="ProtNLM"/>
    </source>
</evidence>
<evidence type="ECO:0000256" key="3">
    <source>
        <dbReference type="ARBA" id="ARBA00022801"/>
    </source>
</evidence>
<evidence type="ECO:0000256" key="1">
    <source>
        <dbReference type="ARBA" id="ARBA00005915"/>
    </source>
</evidence>
<evidence type="ECO:0000259" key="7">
    <source>
        <dbReference type="Pfam" id="PF17768"/>
    </source>
</evidence>
<feature type="coiled-coil region" evidence="5">
    <location>
        <begin position="252"/>
        <end position="279"/>
    </location>
</feature>
<reference evidence="9" key="1">
    <citation type="submission" date="2017-07" db="EMBL/GenBank/DDBJ databases">
        <title>Novel pathways for hydrocarbon cycling and metabolic interdependencies in hydrothermal sediment communities.</title>
        <authorList>
            <person name="Dombrowski N."/>
            <person name="Seitz K."/>
            <person name="Teske A."/>
            <person name="Baker B."/>
        </authorList>
    </citation>
    <scope>NUCLEOTIDE SEQUENCE [LARGE SCALE GENOMIC DNA]</scope>
</reference>
<name>A0A257LSB9_UNCW3</name>
<dbReference type="PANTHER" id="PTHR30255:SF2">
    <property type="entry name" value="SINGLE-STRANDED-DNA-SPECIFIC EXONUCLEASE RECJ"/>
    <property type="match status" value="1"/>
</dbReference>
<dbReference type="GO" id="GO:0004527">
    <property type="term" value="F:exonuclease activity"/>
    <property type="evidence" value="ECO:0007669"/>
    <property type="project" value="UniProtKB-KW"/>
</dbReference>
<feature type="domain" description="DDH" evidence="6">
    <location>
        <begin position="81"/>
        <end position="157"/>
    </location>
</feature>
<dbReference type="InterPro" id="IPR001667">
    <property type="entry name" value="DDH_dom"/>
</dbReference>
<keyword evidence="2" id="KW-0540">Nuclease</keyword>
<sequence>MKYKWIYPEHVHATDVNRLVETLGVSHAVASLLVRRGYREPAVARKFINPSIDDLYSPFEFRDMDVAVNRILKAIEGDEPILIYGDYDADGVTAVALLYRIFKELGAKKVICYIPHRLKEGYGLSDKGVEFAFTHNVKLLITVDCGISAADQIKQLRRTLYWYLDLVALSTVADVTPLTGENRIFTKFGLLVMERTRNVGIKALLDITGLKGHRLTPYHLGFILGPRINAQGRMKTAGDAVNLLVTQRETTAKEIAERMEVLNRERMKLQEQIINEAEAEMLKLGMDVDRYYRPVIFIALEDEIGKGSARSVPVFNLRLREYFVTFGGHKLAAGFVIPRDAVDTFRESFLKLVDSELTWEDLKPEKFIDAVVELHEVDEKLVNDLEKIGPFGVDNEEPLFLVTGVQVVGVPMKVGNGHLRFKVRAGNVVREAIAFNYSTLGVEIRTGSMVDLLFMPTIDKYYGKPEVTLVVEDIRDYGDIRS</sequence>
<dbReference type="AlphaFoldDB" id="A0A257LSB9"/>
<dbReference type="Gene3D" id="3.90.1640.30">
    <property type="match status" value="2"/>
</dbReference>
<gene>
    <name evidence="8" type="ORF">CGW93_04755</name>
</gene>
<organism evidence="8 9">
    <name type="scientific">candidate division WOR-3 bacterium 4484_18</name>
    <dbReference type="NCBI Taxonomy" id="2020626"/>
    <lineage>
        <taxon>Bacteria</taxon>
        <taxon>Bacteria division WOR-3</taxon>
    </lineage>
</organism>
<comment type="caution">
    <text evidence="8">The sequence shown here is derived from an EMBL/GenBank/DDBJ whole genome shotgun (WGS) entry which is preliminary data.</text>
</comment>
<evidence type="ECO:0000259" key="6">
    <source>
        <dbReference type="Pfam" id="PF01368"/>
    </source>
</evidence>
<comment type="similarity">
    <text evidence="1">Belongs to the RecJ family.</text>
</comment>
<keyword evidence="4" id="KW-0269">Exonuclease</keyword>
<protein>
    <recommendedName>
        <fullName evidence="10">Single-stranded-DNA-specific exonuclease RecJ</fullName>
    </recommendedName>
</protein>
<keyword evidence="5" id="KW-0175">Coiled coil</keyword>
<dbReference type="Pfam" id="PF01368">
    <property type="entry name" value="DHH"/>
    <property type="match status" value="1"/>
</dbReference>
<evidence type="ECO:0000313" key="8">
    <source>
        <dbReference type="EMBL" id="OYV02578.1"/>
    </source>
</evidence>
<feature type="domain" description="RecJ OB" evidence="7">
    <location>
        <begin position="368"/>
        <end position="473"/>
    </location>
</feature>
<evidence type="ECO:0000256" key="4">
    <source>
        <dbReference type="ARBA" id="ARBA00022839"/>
    </source>
</evidence>
<dbReference type="SUPFAM" id="SSF64182">
    <property type="entry name" value="DHH phosphoesterases"/>
    <property type="match status" value="1"/>
</dbReference>
<dbReference type="InterPro" id="IPR051673">
    <property type="entry name" value="SSDNA_exonuclease_RecJ"/>
</dbReference>
<dbReference type="PANTHER" id="PTHR30255">
    <property type="entry name" value="SINGLE-STRANDED-DNA-SPECIFIC EXONUCLEASE RECJ"/>
    <property type="match status" value="1"/>
</dbReference>
<proteinExistence type="inferred from homology"/>
<dbReference type="InterPro" id="IPR038763">
    <property type="entry name" value="DHH_sf"/>
</dbReference>
<dbReference type="Gene3D" id="2.40.50.460">
    <property type="match status" value="1"/>
</dbReference>
<evidence type="ECO:0000256" key="2">
    <source>
        <dbReference type="ARBA" id="ARBA00022722"/>
    </source>
</evidence>